<proteinExistence type="predicted"/>
<evidence type="ECO:0000313" key="2">
    <source>
        <dbReference type="EMBL" id="KAK3671782.1"/>
    </source>
</evidence>
<organism evidence="2 3">
    <name type="scientific">Recurvomyces mirabilis</name>
    <dbReference type="NCBI Taxonomy" id="574656"/>
    <lineage>
        <taxon>Eukaryota</taxon>
        <taxon>Fungi</taxon>
        <taxon>Dikarya</taxon>
        <taxon>Ascomycota</taxon>
        <taxon>Pezizomycotina</taxon>
        <taxon>Dothideomycetes</taxon>
        <taxon>Dothideomycetidae</taxon>
        <taxon>Mycosphaerellales</taxon>
        <taxon>Teratosphaeriaceae</taxon>
        <taxon>Recurvomyces</taxon>
    </lineage>
</organism>
<protein>
    <submittedName>
        <fullName evidence="2">Uncharacterized protein</fullName>
    </submittedName>
</protein>
<sequence>MKAAFTLAALSGSLVAAGDYFGVISARSASPIHLLPMNAGRGRIYLGGTADTFCPDSVASAGGCPPTTGETNFLVGNAATGTLVMGAEVPGGQYVYIDTCGAVKYTVAHSGTIPEGATQTGWSVTQGASFGTLNWKGGLMACNEDNTWFVYGVQTDSPVPDTCLTFDALTSNQTEPDAWQYTTA</sequence>
<gene>
    <name evidence="2" type="ORF">LTR78_008327</name>
</gene>
<dbReference type="Proteomes" id="UP001274830">
    <property type="component" value="Unassembled WGS sequence"/>
</dbReference>
<dbReference type="InterPro" id="IPR052820">
    <property type="entry name" value="PhiA_domain"/>
</dbReference>
<accession>A0AAE0TQC8</accession>
<evidence type="ECO:0000256" key="1">
    <source>
        <dbReference type="SAM" id="SignalP"/>
    </source>
</evidence>
<dbReference type="AlphaFoldDB" id="A0AAE0TQC8"/>
<reference evidence="2" key="1">
    <citation type="submission" date="2023-07" db="EMBL/GenBank/DDBJ databases">
        <title>Black Yeasts Isolated from many extreme environments.</title>
        <authorList>
            <person name="Coleine C."/>
            <person name="Stajich J.E."/>
            <person name="Selbmann L."/>
        </authorList>
    </citation>
    <scope>NUCLEOTIDE SEQUENCE</scope>
    <source>
        <strain evidence="2">CCFEE 5485</strain>
    </source>
</reference>
<name>A0AAE0TQC8_9PEZI</name>
<feature type="chain" id="PRO_5042011153" evidence="1">
    <location>
        <begin position="19"/>
        <end position="184"/>
    </location>
</feature>
<dbReference type="PANTHER" id="PTHR42047">
    <property type="entry name" value="PROTEIN, PUTATIVE (AFU_ORTHOLOGUE AFUA_6G03560)-RELATED"/>
    <property type="match status" value="1"/>
</dbReference>
<keyword evidence="3" id="KW-1185">Reference proteome</keyword>
<dbReference type="PANTHER" id="PTHR42047:SF1">
    <property type="entry name" value="PROTEIN, PUTATIVE (AFU_ORTHOLOGUE AFUA_6G03560)-RELATED"/>
    <property type="match status" value="1"/>
</dbReference>
<feature type="signal peptide" evidence="1">
    <location>
        <begin position="1"/>
        <end position="18"/>
    </location>
</feature>
<keyword evidence="1" id="KW-0732">Signal</keyword>
<comment type="caution">
    <text evidence="2">The sequence shown here is derived from an EMBL/GenBank/DDBJ whole genome shotgun (WGS) entry which is preliminary data.</text>
</comment>
<dbReference type="EMBL" id="JAUTXT010000039">
    <property type="protein sequence ID" value="KAK3671782.1"/>
    <property type="molecule type" value="Genomic_DNA"/>
</dbReference>
<evidence type="ECO:0000313" key="3">
    <source>
        <dbReference type="Proteomes" id="UP001274830"/>
    </source>
</evidence>